<evidence type="ECO:0000313" key="3">
    <source>
        <dbReference type="Proteomes" id="UP000314294"/>
    </source>
</evidence>
<protein>
    <submittedName>
        <fullName evidence="2">Uncharacterized protein</fullName>
    </submittedName>
</protein>
<dbReference type="EMBL" id="SRLO01000605">
    <property type="protein sequence ID" value="TNN50794.1"/>
    <property type="molecule type" value="Genomic_DNA"/>
</dbReference>
<dbReference type="AlphaFoldDB" id="A0A4Z2GDJ4"/>
<dbReference type="Proteomes" id="UP000314294">
    <property type="component" value="Unassembled WGS sequence"/>
</dbReference>
<feature type="region of interest" description="Disordered" evidence="1">
    <location>
        <begin position="69"/>
        <end position="89"/>
    </location>
</feature>
<gene>
    <name evidence="2" type="ORF">EYF80_039006</name>
</gene>
<organism evidence="2 3">
    <name type="scientific">Liparis tanakae</name>
    <name type="common">Tanaka's snailfish</name>
    <dbReference type="NCBI Taxonomy" id="230148"/>
    <lineage>
        <taxon>Eukaryota</taxon>
        <taxon>Metazoa</taxon>
        <taxon>Chordata</taxon>
        <taxon>Craniata</taxon>
        <taxon>Vertebrata</taxon>
        <taxon>Euteleostomi</taxon>
        <taxon>Actinopterygii</taxon>
        <taxon>Neopterygii</taxon>
        <taxon>Teleostei</taxon>
        <taxon>Neoteleostei</taxon>
        <taxon>Acanthomorphata</taxon>
        <taxon>Eupercaria</taxon>
        <taxon>Perciformes</taxon>
        <taxon>Cottioidei</taxon>
        <taxon>Cottales</taxon>
        <taxon>Liparidae</taxon>
        <taxon>Liparis</taxon>
    </lineage>
</organism>
<evidence type="ECO:0000256" key="1">
    <source>
        <dbReference type="SAM" id="MobiDB-lite"/>
    </source>
</evidence>
<sequence length="197" mass="21215">MLVVDHRVRVTGHGVFTTPSCTSGREESLCTTTTTTTDPQSPRLAEPGVFGLGAFLEMVGILEGLAPGRRGVSEASEPTERASWSSDASEASLPRRLPALLPARLPARLVGPLAVDPPRFGSGEQLQRYACGVAPFSPVSEPRLEWNVGLFSLDPDGAPCRRTVTRNSSSAIQPPPTRTITVLRRILTRRSCWESPN</sequence>
<reference evidence="2 3" key="1">
    <citation type="submission" date="2019-03" db="EMBL/GenBank/DDBJ databases">
        <title>First draft genome of Liparis tanakae, snailfish: a comprehensive survey of snailfish specific genes.</title>
        <authorList>
            <person name="Kim W."/>
            <person name="Song I."/>
            <person name="Jeong J.-H."/>
            <person name="Kim D."/>
            <person name="Kim S."/>
            <person name="Ryu S."/>
            <person name="Song J.Y."/>
            <person name="Lee S.K."/>
        </authorList>
    </citation>
    <scope>NUCLEOTIDE SEQUENCE [LARGE SCALE GENOMIC DNA]</scope>
    <source>
        <tissue evidence="2">Muscle</tissue>
    </source>
</reference>
<feature type="region of interest" description="Disordered" evidence="1">
    <location>
        <begin position="21"/>
        <end position="41"/>
    </location>
</feature>
<keyword evidence="3" id="KW-1185">Reference proteome</keyword>
<evidence type="ECO:0000313" key="2">
    <source>
        <dbReference type="EMBL" id="TNN50794.1"/>
    </source>
</evidence>
<name>A0A4Z2GDJ4_9TELE</name>
<accession>A0A4Z2GDJ4</accession>
<proteinExistence type="predicted"/>
<comment type="caution">
    <text evidence="2">The sequence shown here is derived from an EMBL/GenBank/DDBJ whole genome shotgun (WGS) entry which is preliminary data.</text>
</comment>